<evidence type="ECO:0000259" key="1">
    <source>
        <dbReference type="PROSITE" id="PS50879"/>
    </source>
</evidence>
<dbReference type="InParanoid" id="A0A1Q3C216"/>
<organism evidence="2 3">
    <name type="scientific">Cephalotus follicularis</name>
    <name type="common">Albany pitcher plant</name>
    <dbReference type="NCBI Taxonomy" id="3775"/>
    <lineage>
        <taxon>Eukaryota</taxon>
        <taxon>Viridiplantae</taxon>
        <taxon>Streptophyta</taxon>
        <taxon>Embryophyta</taxon>
        <taxon>Tracheophyta</taxon>
        <taxon>Spermatophyta</taxon>
        <taxon>Magnoliopsida</taxon>
        <taxon>eudicotyledons</taxon>
        <taxon>Gunneridae</taxon>
        <taxon>Pentapetalae</taxon>
        <taxon>rosids</taxon>
        <taxon>fabids</taxon>
        <taxon>Oxalidales</taxon>
        <taxon>Cephalotaceae</taxon>
        <taxon>Cephalotus</taxon>
    </lineage>
</organism>
<dbReference type="PANTHER" id="PTHR48475">
    <property type="entry name" value="RIBONUCLEASE H"/>
    <property type="match status" value="1"/>
</dbReference>
<dbReference type="Gene3D" id="3.30.420.10">
    <property type="entry name" value="Ribonuclease H-like superfamily/Ribonuclease H"/>
    <property type="match status" value="1"/>
</dbReference>
<feature type="non-terminal residue" evidence="2">
    <location>
        <position position="1"/>
    </location>
</feature>
<proteinExistence type="predicted"/>
<dbReference type="STRING" id="3775.A0A1Q3C216"/>
<dbReference type="PANTHER" id="PTHR48475:SF2">
    <property type="entry name" value="RIBONUCLEASE H"/>
    <property type="match status" value="1"/>
</dbReference>
<gene>
    <name evidence="2" type="ORF">CFOL_v3_17699</name>
</gene>
<accession>A0A1Q3C216</accession>
<evidence type="ECO:0000313" key="3">
    <source>
        <dbReference type="Proteomes" id="UP000187406"/>
    </source>
</evidence>
<dbReference type="PROSITE" id="PS50879">
    <property type="entry name" value="RNASE_H_1"/>
    <property type="match status" value="1"/>
</dbReference>
<dbReference type="AlphaFoldDB" id="A0A1Q3C216"/>
<dbReference type="GO" id="GO:0004523">
    <property type="term" value="F:RNA-DNA hybrid ribonuclease activity"/>
    <property type="evidence" value="ECO:0007669"/>
    <property type="project" value="InterPro"/>
</dbReference>
<dbReference type="Pfam" id="PF13456">
    <property type="entry name" value="RVT_3"/>
    <property type="match status" value="1"/>
</dbReference>
<feature type="domain" description="RNase H type-1" evidence="1">
    <location>
        <begin position="65"/>
        <end position="194"/>
    </location>
</feature>
<keyword evidence="3" id="KW-1185">Reference proteome</keyword>
<dbReference type="InterPro" id="IPR012337">
    <property type="entry name" value="RNaseH-like_sf"/>
</dbReference>
<dbReference type="GO" id="GO:0003676">
    <property type="term" value="F:nucleic acid binding"/>
    <property type="evidence" value="ECO:0007669"/>
    <property type="project" value="InterPro"/>
</dbReference>
<protein>
    <submittedName>
        <fullName evidence="2">RVT_3 domain-containing protein</fullName>
    </submittedName>
</protein>
<dbReference type="CDD" id="cd09279">
    <property type="entry name" value="RNase_HI_like"/>
    <property type="match status" value="1"/>
</dbReference>
<dbReference type="InterPro" id="IPR036397">
    <property type="entry name" value="RNaseH_sf"/>
</dbReference>
<comment type="caution">
    <text evidence="2">The sequence shown here is derived from an EMBL/GenBank/DDBJ whole genome shotgun (WGS) entry which is preliminary data.</text>
</comment>
<sequence length="218" mass="25298">NKPLKQVLQKPDTLGRLVNWYVALGEYDIKYEFRPAIKAQLLVDFVTECTPTKERAEKSEEGPSMKNFWVLYVDGSSSMDRSRARLVLISPNGWTLQYALRFRFKATNNEVEYEAMIKGLTLTKHLEVHRIRILCDSQLVVNEMNGEYGAKDEGRNKYLAKVRSLISKFDDCQFVKIPREENNRANMLSKLALVEEIPYMGNMFREDLTNPVCQKSMM</sequence>
<name>A0A1Q3C216_CEPFO</name>
<evidence type="ECO:0000313" key="2">
    <source>
        <dbReference type="EMBL" id="GAV74219.1"/>
    </source>
</evidence>
<dbReference type="EMBL" id="BDDD01001207">
    <property type="protein sequence ID" value="GAV74219.1"/>
    <property type="molecule type" value="Genomic_DNA"/>
</dbReference>
<dbReference type="InterPro" id="IPR002156">
    <property type="entry name" value="RNaseH_domain"/>
</dbReference>
<dbReference type="Proteomes" id="UP000187406">
    <property type="component" value="Unassembled WGS sequence"/>
</dbReference>
<reference evidence="3" key="1">
    <citation type="submission" date="2016-04" db="EMBL/GenBank/DDBJ databases">
        <title>Cephalotus genome sequencing.</title>
        <authorList>
            <person name="Fukushima K."/>
            <person name="Hasebe M."/>
            <person name="Fang X."/>
        </authorList>
    </citation>
    <scope>NUCLEOTIDE SEQUENCE [LARGE SCALE GENOMIC DNA]</scope>
    <source>
        <strain evidence="3">cv. St1</strain>
    </source>
</reference>
<dbReference type="OrthoDB" id="1938096at2759"/>
<dbReference type="SUPFAM" id="SSF53098">
    <property type="entry name" value="Ribonuclease H-like"/>
    <property type="match status" value="1"/>
</dbReference>